<feature type="region of interest" description="Disordered" evidence="1">
    <location>
        <begin position="1"/>
        <end position="23"/>
    </location>
</feature>
<dbReference type="AlphaFoldDB" id="A0A9P9Z0Q7"/>
<evidence type="ECO:0008006" key="4">
    <source>
        <dbReference type="Google" id="ProtNLM"/>
    </source>
</evidence>
<name>A0A9P9Z0Q7_9MUSC</name>
<dbReference type="Proteomes" id="UP001059596">
    <property type="component" value="Chromosome 3R"/>
</dbReference>
<feature type="compositionally biased region" description="Polar residues" evidence="1">
    <location>
        <begin position="10"/>
        <end position="19"/>
    </location>
</feature>
<organism evidence="2 3">
    <name type="scientific">Drosophila gunungcola</name>
    <name type="common">fruit fly</name>
    <dbReference type="NCBI Taxonomy" id="103775"/>
    <lineage>
        <taxon>Eukaryota</taxon>
        <taxon>Metazoa</taxon>
        <taxon>Ecdysozoa</taxon>
        <taxon>Arthropoda</taxon>
        <taxon>Hexapoda</taxon>
        <taxon>Insecta</taxon>
        <taxon>Pterygota</taxon>
        <taxon>Neoptera</taxon>
        <taxon>Endopterygota</taxon>
        <taxon>Diptera</taxon>
        <taxon>Brachycera</taxon>
        <taxon>Muscomorpha</taxon>
        <taxon>Ephydroidea</taxon>
        <taxon>Drosophilidae</taxon>
        <taxon>Drosophila</taxon>
        <taxon>Sophophora</taxon>
    </lineage>
</organism>
<accession>A0A9P9Z0Q7</accession>
<reference evidence="2" key="1">
    <citation type="journal article" date="2023" name="Genome Biol. Evol.">
        <title>Long-read-based Genome Assembly of Drosophila gunungcola Reveals Fewer Chemosensory Genes in Flower-breeding Species.</title>
        <authorList>
            <person name="Negi A."/>
            <person name="Liao B.Y."/>
            <person name="Yeh S.D."/>
        </authorList>
    </citation>
    <scope>NUCLEOTIDE SEQUENCE</scope>
    <source>
        <strain evidence="2">Sukarami</strain>
    </source>
</reference>
<protein>
    <recommendedName>
        <fullName evidence="4">CG14292-PA</fullName>
    </recommendedName>
</protein>
<dbReference type="EMBL" id="JAMKOV010000001">
    <property type="protein sequence ID" value="KAI8046646.1"/>
    <property type="molecule type" value="Genomic_DNA"/>
</dbReference>
<evidence type="ECO:0000313" key="2">
    <source>
        <dbReference type="EMBL" id="KAI8046646.1"/>
    </source>
</evidence>
<dbReference type="OrthoDB" id="8023940at2759"/>
<keyword evidence="3" id="KW-1185">Reference proteome</keyword>
<gene>
    <name evidence="2" type="ORF">M5D96_002859</name>
</gene>
<proteinExistence type="predicted"/>
<sequence length="196" mass="20305">MAYKSPEAHTIQQIVSTKPQRLRTNRTQKKMKFAIVLLAASIACINAQAPGAAAGNPLAGNPFAAANPYAAAFNPFLNGIFGGAGTGAAAGVAAPVAPPAPFGGASISSFFQSIVLQREAERLLAQPDFPVDLAERVQDVVASSQEAISGCANVTLPWLQIRCVKPLLTTAKNQLKVIDDEWQARLAATTAAAAPA</sequence>
<evidence type="ECO:0000313" key="3">
    <source>
        <dbReference type="Proteomes" id="UP001059596"/>
    </source>
</evidence>
<evidence type="ECO:0000256" key="1">
    <source>
        <dbReference type="SAM" id="MobiDB-lite"/>
    </source>
</evidence>
<comment type="caution">
    <text evidence="2">The sequence shown here is derived from an EMBL/GenBank/DDBJ whole genome shotgun (WGS) entry which is preliminary data.</text>
</comment>